<gene>
    <name evidence="1" type="ORF">JZX89_09195</name>
</gene>
<proteinExistence type="predicted"/>
<keyword evidence="2" id="KW-1185">Reference proteome</keyword>
<dbReference type="EMBL" id="JAFLNA010000004">
    <property type="protein sequence ID" value="MBO0130923.1"/>
    <property type="molecule type" value="Genomic_DNA"/>
</dbReference>
<reference evidence="1 2" key="1">
    <citation type="submission" date="2021-03" db="EMBL/GenBank/DDBJ databases">
        <title>Whole genome sequence of Agrobacterium sp. strain Rnr.</title>
        <authorList>
            <person name="Mafakheri H."/>
            <person name="Taghavi S.M."/>
            <person name="Nemanja K."/>
            <person name="Osdaghi E."/>
        </authorList>
    </citation>
    <scope>NUCLEOTIDE SEQUENCE [LARGE SCALE GENOMIC DNA]</scope>
    <source>
        <strain evidence="1 2">Rnr</strain>
    </source>
</reference>
<name>A0ABS3EG59_9HYPH</name>
<comment type="caution">
    <text evidence="1">The sequence shown here is derived from an EMBL/GenBank/DDBJ whole genome shotgun (WGS) entry which is preliminary data.</text>
</comment>
<sequence length="126" mass="14054">MVISQTDAAFLLGTHVPNVNDMMLTGLLPRTLSISDLVEFRKNYVLTPEIQRILAGRFVTASVRVIRDRLEAQGVYPLPLVSRATKLVWKRAEVDMVMDKNPLSFASRPPGTVPLLSRGQNVPGRR</sequence>
<dbReference type="Proteomes" id="UP000664699">
    <property type="component" value="Unassembled WGS sequence"/>
</dbReference>
<accession>A0ABS3EG59</accession>
<evidence type="ECO:0000313" key="1">
    <source>
        <dbReference type="EMBL" id="MBO0130923.1"/>
    </source>
</evidence>
<protein>
    <submittedName>
        <fullName evidence="1">Uncharacterized protein</fullName>
    </submittedName>
</protein>
<evidence type="ECO:0000313" key="2">
    <source>
        <dbReference type="Proteomes" id="UP000664699"/>
    </source>
</evidence>
<dbReference type="RefSeq" id="WP_207133890.1">
    <property type="nucleotide sequence ID" value="NZ_JAFLNA010000004.1"/>
</dbReference>
<organism evidence="1 2">
    <name type="scientific">Agrobacterium burrii</name>
    <dbReference type="NCBI Taxonomy" id="2815339"/>
    <lineage>
        <taxon>Bacteria</taxon>
        <taxon>Pseudomonadati</taxon>
        <taxon>Pseudomonadota</taxon>
        <taxon>Alphaproteobacteria</taxon>
        <taxon>Hyphomicrobiales</taxon>
        <taxon>Rhizobiaceae</taxon>
        <taxon>Rhizobium/Agrobacterium group</taxon>
        <taxon>Agrobacterium</taxon>
        <taxon>Agrobacterium tumefaciens complex</taxon>
    </lineage>
</organism>